<dbReference type="HAMAP" id="MF_00997">
    <property type="entry name" value="Protease_BepA"/>
    <property type="match status" value="1"/>
</dbReference>
<proteinExistence type="inferred from homology"/>
<dbReference type="PANTHER" id="PTHR22726:SF1">
    <property type="entry name" value="METALLOENDOPEPTIDASE OMA1, MITOCHONDRIAL"/>
    <property type="match status" value="1"/>
</dbReference>
<dbReference type="InterPro" id="IPR051156">
    <property type="entry name" value="Mito/Outer_Membr_Metalloprot"/>
</dbReference>
<dbReference type="GO" id="GO:0051603">
    <property type="term" value="P:proteolysis involved in protein catabolic process"/>
    <property type="evidence" value="ECO:0007669"/>
    <property type="project" value="TreeGrafter"/>
</dbReference>
<keyword evidence="6" id="KW-0378">Hydrolase</keyword>
<evidence type="ECO:0000259" key="9">
    <source>
        <dbReference type="Pfam" id="PF01435"/>
    </source>
</evidence>
<evidence type="ECO:0000256" key="5">
    <source>
        <dbReference type="ARBA" id="ARBA00022764"/>
    </source>
</evidence>
<reference evidence="10" key="1">
    <citation type="submission" date="2018-06" db="EMBL/GenBank/DDBJ databases">
        <authorList>
            <person name="Zhirakovskaya E."/>
        </authorList>
    </citation>
    <scope>NUCLEOTIDE SEQUENCE</scope>
</reference>
<dbReference type="GO" id="GO:0004222">
    <property type="term" value="F:metalloendopeptidase activity"/>
    <property type="evidence" value="ECO:0007669"/>
    <property type="project" value="InterPro"/>
</dbReference>
<dbReference type="InterPro" id="IPR030873">
    <property type="entry name" value="Protease_BepA"/>
</dbReference>
<evidence type="ECO:0000256" key="8">
    <source>
        <dbReference type="ARBA" id="ARBA00023049"/>
    </source>
</evidence>
<dbReference type="EMBL" id="UOFO01000133">
    <property type="protein sequence ID" value="VAW87834.1"/>
    <property type="molecule type" value="Genomic_DNA"/>
</dbReference>
<evidence type="ECO:0000256" key="4">
    <source>
        <dbReference type="ARBA" id="ARBA00022729"/>
    </source>
</evidence>
<name>A0A3B1A286_9ZZZZ</name>
<protein>
    <submittedName>
        <fullName evidence="10">Exported zinc metalloprotease YfgC</fullName>
    </submittedName>
</protein>
<dbReference type="Gene3D" id="1.25.40.10">
    <property type="entry name" value="Tetratricopeptide repeat domain"/>
    <property type="match status" value="1"/>
</dbReference>
<evidence type="ECO:0000256" key="6">
    <source>
        <dbReference type="ARBA" id="ARBA00022801"/>
    </source>
</evidence>
<keyword evidence="2 10" id="KW-0645">Protease</keyword>
<dbReference type="InterPro" id="IPR001915">
    <property type="entry name" value="Peptidase_M48"/>
</dbReference>
<keyword evidence="4" id="KW-0732">Signal</keyword>
<feature type="domain" description="Peptidase M48" evidence="9">
    <location>
        <begin position="81"/>
        <end position="264"/>
    </location>
</feature>
<keyword evidence="8 10" id="KW-0482">Metalloprotease</keyword>
<dbReference type="Pfam" id="PF01435">
    <property type="entry name" value="Peptidase_M48"/>
    <property type="match status" value="1"/>
</dbReference>
<sequence length="497" mass="55560">MKQKMNTLSSYLKSSLIAMRLILLCVLLFPFLSGPGQAAIDLPHLGDASGTIISPEEERRLGEAFMRELRRSVKIVDDTESNEYLQSLGQRIVSHANYRGAFTFFLVDAPSINAFAAPGGYIGIHTGLVLATQSESELASVIAHEIAHITQRHLPRAFEQASKLSLPTAAALIAALILGQGSSQATEAVLATALAGTQQSQINFTRANEKEADRIGMQLLTDSGFDPKGMPQFFSRLQQAYRFYENNLPEFLRTHPVTLSRISDSTNRAAQYPPFKGKTLTNYAFFQARLRILSNPSSSNNINYFKAKIKDQNDPKSLAARYGYTLGLIQSGKLKKALIEAQNLVNHDKENIVFILLKSQILLLQTKHQAAIEQLQEALLLYPKHNALTSYYGQALIKNKDHEEARQVLQSQLHYTKKDPNLHKLYARAASGAGYPADSHQALSEYYYLIGETSTAIQQLQLALNLIKKKNFYQSVRINARIRDLKKELQESLERKH</sequence>
<dbReference type="PANTHER" id="PTHR22726">
    <property type="entry name" value="METALLOENDOPEPTIDASE OMA1"/>
    <property type="match status" value="1"/>
</dbReference>
<dbReference type="SUPFAM" id="SSF48452">
    <property type="entry name" value="TPR-like"/>
    <property type="match status" value="1"/>
</dbReference>
<dbReference type="CDD" id="cd07333">
    <property type="entry name" value="M48C_bepA_like"/>
    <property type="match status" value="1"/>
</dbReference>
<comment type="cofactor">
    <cofactor evidence="1">
        <name>Zn(2+)</name>
        <dbReference type="ChEBI" id="CHEBI:29105"/>
    </cofactor>
</comment>
<dbReference type="GO" id="GO:0016020">
    <property type="term" value="C:membrane"/>
    <property type="evidence" value="ECO:0007669"/>
    <property type="project" value="InterPro"/>
</dbReference>
<dbReference type="AlphaFoldDB" id="A0A3B1A286"/>
<keyword evidence="5" id="KW-0574">Periplasm</keyword>
<evidence type="ECO:0000256" key="2">
    <source>
        <dbReference type="ARBA" id="ARBA00022670"/>
    </source>
</evidence>
<dbReference type="Gene3D" id="3.30.2010.10">
    <property type="entry name" value="Metalloproteases ('zincins'), catalytic domain"/>
    <property type="match status" value="1"/>
</dbReference>
<dbReference type="InterPro" id="IPR011990">
    <property type="entry name" value="TPR-like_helical_dom_sf"/>
</dbReference>
<evidence type="ECO:0000256" key="1">
    <source>
        <dbReference type="ARBA" id="ARBA00001947"/>
    </source>
</evidence>
<dbReference type="GO" id="GO:0046872">
    <property type="term" value="F:metal ion binding"/>
    <property type="evidence" value="ECO:0007669"/>
    <property type="project" value="UniProtKB-KW"/>
</dbReference>
<evidence type="ECO:0000256" key="3">
    <source>
        <dbReference type="ARBA" id="ARBA00022723"/>
    </source>
</evidence>
<organism evidence="10">
    <name type="scientific">hydrothermal vent metagenome</name>
    <dbReference type="NCBI Taxonomy" id="652676"/>
    <lineage>
        <taxon>unclassified sequences</taxon>
        <taxon>metagenomes</taxon>
        <taxon>ecological metagenomes</taxon>
    </lineage>
</organism>
<accession>A0A3B1A286</accession>
<dbReference type="Pfam" id="PF14559">
    <property type="entry name" value="TPR_19"/>
    <property type="match status" value="1"/>
</dbReference>
<evidence type="ECO:0000313" key="10">
    <source>
        <dbReference type="EMBL" id="VAW87834.1"/>
    </source>
</evidence>
<gene>
    <name evidence="10" type="ORF">MNBD_GAMMA16-337</name>
</gene>
<evidence type="ECO:0000256" key="7">
    <source>
        <dbReference type="ARBA" id="ARBA00022833"/>
    </source>
</evidence>
<keyword evidence="3" id="KW-0479">Metal-binding</keyword>
<keyword evidence="7" id="KW-0862">Zinc</keyword>